<evidence type="ECO:0000256" key="1">
    <source>
        <dbReference type="SAM" id="MobiDB-lite"/>
    </source>
</evidence>
<proteinExistence type="predicted"/>
<name>A0AAV4TZ63_CAEEX</name>
<sequence length="101" mass="11408">MSLQSEYCGTKYPSGHIPERNTRVDPAGVNESSDLGGSVLLAGYSLPILSWNPFIQISLQRRESQFACERFFLADCPKEKSFSWPGFIRVFLSEPLISLEY</sequence>
<comment type="caution">
    <text evidence="2">The sequence shown here is derived from an EMBL/GenBank/DDBJ whole genome shotgun (WGS) entry which is preliminary data.</text>
</comment>
<evidence type="ECO:0000313" key="3">
    <source>
        <dbReference type="Proteomes" id="UP001054945"/>
    </source>
</evidence>
<organism evidence="2 3">
    <name type="scientific">Caerostris extrusa</name>
    <name type="common">Bark spider</name>
    <name type="synonym">Caerostris bankana</name>
    <dbReference type="NCBI Taxonomy" id="172846"/>
    <lineage>
        <taxon>Eukaryota</taxon>
        <taxon>Metazoa</taxon>
        <taxon>Ecdysozoa</taxon>
        <taxon>Arthropoda</taxon>
        <taxon>Chelicerata</taxon>
        <taxon>Arachnida</taxon>
        <taxon>Araneae</taxon>
        <taxon>Araneomorphae</taxon>
        <taxon>Entelegynae</taxon>
        <taxon>Araneoidea</taxon>
        <taxon>Araneidae</taxon>
        <taxon>Caerostris</taxon>
    </lineage>
</organism>
<evidence type="ECO:0000313" key="2">
    <source>
        <dbReference type="EMBL" id="GIY50671.1"/>
    </source>
</evidence>
<reference evidence="2 3" key="1">
    <citation type="submission" date="2021-06" db="EMBL/GenBank/DDBJ databases">
        <title>Caerostris extrusa draft genome.</title>
        <authorList>
            <person name="Kono N."/>
            <person name="Arakawa K."/>
        </authorList>
    </citation>
    <scope>NUCLEOTIDE SEQUENCE [LARGE SCALE GENOMIC DNA]</scope>
</reference>
<accession>A0AAV4TZ63</accession>
<dbReference type="Proteomes" id="UP001054945">
    <property type="component" value="Unassembled WGS sequence"/>
</dbReference>
<feature type="region of interest" description="Disordered" evidence="1">
    <location>
        <begin position="1"/>
        <end position="28"/>
    </location>
</feature>
<keyword evidence="3" id="KW-1185">Reference proteome</keyword>
<dbReference type="AlphaFoldDB" id="A0AAV4TZ63"/>
<dbReference type="EMBL" id="BPLR01012007">
    <property type="protein sequence ID" value="GIY50671.1"/>
    <property type="molecule type" value="Genomic_DNA"/>
</dbReference>
<protein>
    <submittedName>
        <fullName evidence="2">Uncharacterized protein</fullName>
    </submittedName>
</protein>
<gene>
    <name evidence="2" type="ORF">CEXT_175571</name>
</gene>